<gene>
    <name evidence="3" type="ORF">DespoDRAFT_01238</name>
</gene>
<accession>I5B139</accession>
<evidence type="ECO:0000313" key="3">
    <source>
        <dbReference type="EMBL" id="EIM63202.1"/>
    </source>
</evidence>
<protein>
    <recommendedName>
        <fullName evidence="2">TIR domain-containing protein</fullName>
    </recommendedName>
</protein>
<reference evidence="3 4" key="1">
    <citation type="submission" date="2011-09" db="EMBL/GenBank/DDBJ databases">
        <authorList>
            <consortium name="US DOE Joint Genome Institute (JGI-PGF)"/>
            <person name="Lucas S."/>
            <person name="Han J."/>
            <person name="Lapidus A."/>
            <person name="Cheng J.-F."/>
            <person name="Goodwin L."/>
            <person name="Pitluck S."/>
            <person name="Peters L."/>
            <person name="Land M.L."/>
            <person name="Hauser L."/>
            <person name="Orellana R."/>
            <person name="Lovley D."/>
            <person name="Woyke T.J."/>
        </authorList>
    </citation>
    <scope>NUCLEOTIDE SEQUENCE [LARGE SCALE GENOMIC DNA]</scope>
    <source>
        <strain evidence="3 4">2ac9</strain>
    </source>
</reference>
<dbReference type="OrthoDB" id="4772211at2"/>
<organism evidence="3 4">
    <name type="scientific">Desulfobacter postgatei 2ac9</name>
    <dbReference type="NCBI Taxonomy" id="879212"/>
    <lineage>
        <taxon>Bacteria</taxon>
        <taxon>Pseudomonadati</taxon>
        <taxon>Thermodesulfobacteriota</taxon>
        <taxon>Desulfobacteria</taxon>
        <taxon>Desulfobacterales</taxon>
        <taxon>Desulfobacteraceae</taxon>
        <taxon>Desulfobacter</taxon>
    </lineage>
</organism>
<feature type="domain" description="TIR" evidence="2">
    <location>
        <begin position="2"/>
        <end position="136"/>
    </location>
</feature>
<dbReference type="HOGENOM" id="CLU_782404_0_0_7"/>
<evidence type="ECO:0000256" key="1">
    <source>
        <dbReference type="SAM" id="Coils"/>
    </source>
</evidence>
<dbReference type="Pfam" id="PF13676">
    <property type="entry name" value="TIR_2"/>
    <property type="match status" value="1"/>
</dbReference>
<dbReference type="Gene3D" id="3.40.50.10140">
    <property type="entry name" value="Toll/interleukin-1 receptor homology (TIR) domain"/>
    <property type="match status" value="1"/>
</dbReference>
<reference evidence="3 4" key="2">
    <citation type="submission" date="2012-02" db="EMBL/GenBank/DDBJ databases">
        <title>Improved High-Quality Draft sequence of Desulfobacter postgatei 2ac9.</title>
        <authorList>
            <consortium name="US DOE Joint Genome Institute"/>
            <person name="Lucas S."/>
            <person name="Han J."/>
            <person name="Lapidus A."/>
            <person name="Cheng J.-F."/>
            <person name="Goodwin L."/>
            <person name="Pitluck S."/>
            <person name="Peters L."/>
            <person name="Ovchinnikova G."/>
            <person name="Held B."/>
            <person name="Detter J.C."/>
            <person name="Han C."/>
            <person name="Tapia R."/>
            <person name="Land M."/>
            <person name="Hauser L."/>
            <person name="Kyrpides N."/>
            <person name="Ivanova N."/>
            <person name="Pagani I."/>
            <person name="Orellana R."/>
            <person name="Lovley D."/>
            <person name="Woyke T."/>
        </authorList>
    </citation>
    <scope>NUCLEOTIDE SEQUENCE [LARGE SCALE GENOMIC DNA]</scope>
    <source>
        <strain evidence="3 4">2ac9</strain>
    </source>
</reference>
<keyword evidence="4" id="KW-1185">Reference proteome</keyword>
<dbReference type="InterPro" id="IPR035897">
    <property type="entry name" value="Toll_tir_struct_dom_sf"/>
</dbReference>
<dbReference type="InterPro" id="IPR000157">
    <property type="entry name" value="TIR_dom"/>
</dbReference>
<keyword evidence="1" id="KW-0175">Coiled coil</keyword>
<dbReference type="PROSITE" id="PS50104">
    <property type="entry name" value="TIR"/>
    <property type="match status" value="1"/>
</dbReference>
<evidence type="ECO:0000313" key="4">
    <source>
        <dbReference type="Proteomes" id="UP000005778"/>
    </source>
</evidence>
<feature type="coiled-coil region" evidence="1">
    <location>
        <begin position="175"/>
        <end position="216"/>
    </location>
</feature>
<dbReference type="RefSeq" id="WP_004072249.1">
    <property type="nucleotide sequence ID" value="NZ_CM001488.1"/>
</dbReference>
<sequence>MPSKEIFISHAAGNKKIADLLVDLMETGIGIPDSKIFCSSLEGIGIPSGKNFVQFIKEQISNPKVVILLLTSEYFKSIFCQCELGASWILSHNIIPLLVPPLNYEDMKAVLTGIHARKIDDKSALSEIRDELIDLLDIKAKSSAKWEMKRKKFLHELDQYLKSYTPIAPISQDKFDKIQKNYEEAIQEMEAMEDEIERKNEIIKKLKLAKDAKEANKILIESLDLPEQFVQLIKNVEKAFQKIPSIVCEGLFYHSRGERLMWPRNDRYKKDQIQDAVVEEYFEDWEEDGLEINENDPKTMNAIEALKELETFINDITSSDEPIEEHEAFIEFYTVKHEHQLKFTSKQFWDTHLL</sequence>
<dbReference type="STRING" id="879212.DespoDRAFT_01238"/>
<proteinExistence type="predicted"/>
<dbReference type="AlphaFoldDB" id="I5B139"/>
<evidence type="ECO:0000259" key="2">
    <source>
        <dbReference type="PROSITE" id="PS50104"/>
    </source>
</evidence>
<dbReference type="EMBL" id="CM001488">
    <property type="protein sequence ID" value="EIM63202.1"/>
    <property type="molecule type" value="Genomic_DNA"/>
</dbReference>
<dbReference type="GO" id="GO:0007165">
    <property type="term" value="P:signal transduction"/>
    <property type="evidence" value="ECO:0007669"/>
    <property type="project" value="InterPro"/>
</dbReference>
<dbReference type="Proteomes" id="UP000005778">
    <property type="component" value="Chromosome"/>
</dbReference>
<dbReference type="SUPFAM" id="SSF52200">
    <property type="entry name" value="Toll/Interleukin receptor TIR domain"/>
    <property type="match status" value="1"/>
</dbReference>
<name>I5B139_9BACT</name>
<dbReference type="eggNOG" id="ENOG50332G0">
    <property type="taxonomic scope" value="Bacteria"/>
</dbReference>